<dbReference type="AlphaFoldDB" id="A0AAE1AZJ3"/>
<evidence type="ECO:0000313" key="1">
    <source>
        <dbReference type="EMBL" id="KAK3797019.1"/>
    </source>
</evidence>
<organism evidence="1 2">
    <name type="scientific">Elysia crispata</name>
    <name type="common">lettuce slug</name>
    <dbReference type="NCBI Taxonomy" id="231223"/>
    <lineage>
        <taxon>Eukaryota</taxon>
        <taxon>Metazoa</taxon>
        <taxon>Spiralia</taxon>
        <taxon>Lophotrochozoa</taxon>
        <taxon>Mollusca</taxon>
        <taxon>Gastropoda</taxon>
        <taxon>Heterobranchia</taxon>
        <taxon>Euthyneura</taxon>
        <taxon>Panpulmonata</taxon>
        <taxon>Sacoglossa</taxon>
        <taxon>Placobranchoidea</taxon>
        <taxon>Plakobranchidae</taxon>
        <taxon>Elysia</taxon>
    </lineage>
</organism>
<proteinExistence type="predicted"/>
<reference evidence="1" key="1">
    <citation type="journal article" date="2023" name="G3 (Bethesda)">
        <title>A reference genome for the long-term kleptoplast-retaining sea slug Elysia crispata morphotype clarki.</title>
        <authorList>
            <person name="Eastman K.E."/>
            <person name="Pendleton A.L."/>
            <person name="Shaikh M.A."/>
            <person name="Suttiyut T."/>
            <person name="Ogas R."/>
            <person name="Tomko P."/>
            <person name="Gavelis G."/>
            <person name="Widhalm J.R."/>
            <person name="Wisecaver J.H."/>
        </authorList>
    </citation>
    <scope>NUCLEOTIDE SEQUENCE</scope>
    <source>
        <strain evidence="1">ECLA1</strain>
    </source>
</reference>
<gene>
    <name evidence="1" type="ORF">RRG08_055075</name>
</gene>
<keyword evidence="2" id="KW-1185">Reference proteome</keyword>
<dbReference type="Proteomes" id="UP001283361">
    <property type="component" value="Unassembled WGS sequence"/>
</dbReference>
<protein>
    <submittedName>
        <fullName evidence="1">Uncharacterized protein</fullName>
    </submittedName>
</protein>
<accession>A0AAE1AZJ3</accession>
<comment type="caution">
    <text evidence="1">The sequence shown here is derived from an EMBL/GenBank/DDBJ whole genome shotgun (WGS) entry which is preliminary data.</text>
</comment>
<evidence type="ECO:0000313" key="2">
    <source>
        <dbReference type="Proteomes" id="UP001283361"/>
    </source>
</evidence>
<sequence>MGETETLYWQTKFIKPSRLSQKSDTPFPPLPLPPPFPPGVSMGHRRSERVSTVSGANLNYLDSPGFVVPRHYVRPDAQRRVEVPNDDQKVKPETGVVQCPLSIQIESNAVDIDLVLWDSKFVLDLVDLSGDGCLGKPCGFLPGATHILTVRVTDLSKPGLSSSRAGRVERAGGSSQYWCGRRQQDNAEVTKSVDSGSNLLMTSGNVGL</sequence>
<name>A0AAE1AZJ3_9GAST</name>
<dbReference type="EMBL" id="JAWDGP010000819">
    <property type="protein sequence ID" value="KAK3797019.1"/>
    <property type="molecule type" value="Genomic_DNA"/>
</dbReference>